<name>A0A518BC44_9BACT</name>
<dbReference type="AlphaFoldDB" id="A0A518BC44"/>
<gene>
    <name evidence="2" type="ORF">Pan216_54290</name>
</gene>
<feature type="transmembrane region" description="Helical" evidence="1">
    <location>
        <begin position="31"/>
        <end position="50"/>
    </location>
</feature>
<keyword evidence="1" id="KW-1133">Transmembrane helix</keyword>
<evidence type="ECO:0000313" key="2">
    <source>
        <dbReference type="EMBL" id="QDU64539.1"/>
    </source>
</evidence>
<feature type="transmembrane region" description="Helical" evidence="1">
    <location>
        <begin position="116"/>
        <end position="140"/>
    </location>
</feature>
<sequence>MDSPVLINPWWTRLLPVGAIMREDLRQTLRHWAFIAWAVLSILVTILGFASASGDAATGAMTTAHFAARLLTYHILLWAGFAIALGASSLPSESHLLGDAILCRGISRWHYFVGKCAARTSAVLILFGLLTVPAIALAAVRFPNDIAWSGVGVSLFLVGTLMAGLTLVSASAGVWFRSPLMSVAAALMVLYGFGIVVTSLEIESLSPLVLAYHLPEILRGSTEALASHHLVPTLLIGAGVSLLGSLMCFAQKDV</sequence>
<dbReference type="KEGG" id="knv:Pan216_54290"/>
<dbReference type="Proteomes" id="UP000317093">
    <property type="component" value="Chromosome"/>
</dbReference>
<feature type="transmembrane region" description="Helical" evidence="1">
    <location>
        <begin position="230"/>
        <end position="250"/>
    </location>
</feature>
<evidence type="ECO:0000313" key="3">
    <source>
        <dbReference type="Proteomes" id="UP000317093"/>
    </source>
</evidence>
<keyword evidence="3" id="KW-1185">Reference proteome</keyword>
<protein>
    <submittedName>
        <fullName evidence="2">ABC-2 family transporter protein</fullName>
    </submittedName>
</protein>
<keyword evidence="1" id="KW-0472">Membrane</keyword>
<feature type="transmembrane region" description="Helical" evidence="1">
    <location>
        <begin position="70"/>
        <end position="87"/>
    </location>
</feature>
<feature type="transmembrane region" description="Helical" evidence="1">
    <location>
        <begin position="146"/>
        <end position="168"/>
    </location>
</feature>
<keyword evidence="1" id="KW-0812">Transmembrane</keyword>
<dbReference type="EMBL" id="CP036279">
    <property type="protein sequence ID" value="QDU64539.1"/>
    <property type="molecule type" value="Genomic_DNA"/>
</dbReference>
<organism evidence="2 3">
    <name type="scientific">Kolteria novifilia</name>
    <dbReference type="NCBI Taxonomy" id="2527975"/>
    <lineage>
        <taxon>Bacteria</taxon>
        <taxon>Pseudomonadati</taxon>
        <taxon>Planctomycetota</taxon>
        <taxon>Planctomycetia</taxon>
        <taxon>Kolteriales</taxon>
        <taxon>Kolteriaceae</taxon>
        <taxon>Kolteria</taxon>
    </lineage>
</organism>
<reference evidence="2 3" key="1">
    <citation type="submission" date="2019-02" db="EMBL/GenBank/DDBJ databases">
        <title>Deep-cultivation of Planctomycetes and their phenomic and genomic characterization uncovers novel biology.</title>
        <authorList>
            <person name="Wiegand S."/>
            <person name="Jogler M."/>
            <person name="Boedeker C."/>
            <person name="Pinto D."/>
            <person name="Vollmers J."/>
            <person name="Rivas-Marin E."/>
            <person name="Kohn T."/>
            <person name="Peeters S.H."/>
            <person name="Heuer A."/>
            <person name="Rast P."/>
            <person name="Oberbeckmann S."/>
            <person name="Bunk B."/>
            <person name="Jeske O."/>
            <person name="Meyerdierks A."/>
            <person name="Storesund J.E."/>
            <person name="Kallscheuer N."/>
            <person name="Luecker S."/>
            <person name="Lage O.M."/>
            <person name="Pohl T."/>
            <person name="Merkel B.J."/>
            <person name="Hornburger P."/>
            <person name="Mueller R.-W."/>
            <person name="Bruemmer F."/>
            <person name="Labrenz M."/>
            <person name="Spormann A.M."/>
            <person name="Op den Camp H."/>
            <person name="Overmann J."/>
            <person name="Amann R."/>
            <person name="Jetten M.S.M."/>
            <person name="Mascher T."/>
            <person name="Medema M.H."/>
            <person name="Devos D.P."/>
            <person name="Kaster A.-K."/>
            <person name="Ovreas L."/>
            <person name="Rohde M."/>
            <person name="Galperin M.Y."/>
            <person name="Jogler C."/>
        </authorList>
    </citation>
    <scope>NUCLEOTIDE SEQUENCE [LARGE SCALE GENOMIC DNA]</scope>
    <source>
        <strain evidence="2 3">Pan216</strain>
    </source>
</reference>
<proteinExistence type="predicted"/>
<accession>A0A518BC44</accession>
<feature type="transmembrane region" description="Helical" evidence="1">
    <location>
        <begin position="180"/>
        <end position="200"/>
    </location>
</feature>
<evidence type="ECO:0000256" key="1">
    <source>
        <dbReference type="SAM" id="Phobius"/>
    </source>
</evidence>